<keyword evidence="3" id="KW-1133">Transmembrane helix</keyword>
<sequence length="354" mass="39288">MVIRQKGTIIVTGANGYLGSAIIRHIISSPELQAYHSIFVVRDRSAANTKLTSALKQANEKTSYEIVSLDLASLAVVREVAMTINERISAGIIPKIRALVLNAAFVEFETQTWAKGSGFDMAFVANYLGHWLLTVMLLGSMDPGSGRITIVGSDAHNPDDWLTGTIGTYKHPDNRWRPFITGKNIDPIAYGTWSTRVDDPSTRNGLRRYGAAKFCLVTMISELQRRLNFDPLLHDIATVGVDPGSMASAGGVARRTDWFSRNIVHGVIMPIIGYVLMWLYPESNGKMRTTARSARDVMRASMDVSVGKAAYFDGMALVETAQEAQDIKKQEMIWHDSVRYTQLKESETVLKDWK</sequence>
<gene>
    <name evidence="4" type="ORF">SUNI508_10194</name>
</gene>
<dbReference type="PANTHER" id="PTHR43647">
    <property type="entry name" value="DEHYDROGENASE"/>
    <property type="match status" value="1"/>
</dbReference>
<dbReference type="Pfam" id="PF00106">
    <property type="entry name" value="adh_short"/>
    <property type="match status" value="1"/>
</dbReference>
<comment type="caution">
    <text evidence="4">The sequence shown here is derived from an EMBL/GenBank/DDBJ whole genome shotgun (WGS) entry which is preliminary data.</text>
</comment>
<evidence type="ECO:0000313" key="4">
    <source>
        <dbReference type="EMBL" id="KAK9415716.1"/>
    </source>
</evidence>
<protein>
    <recommendedName>
        <fullName evidence="2">3beta-hydroxysteroid 3-dehydrogenase</fullName>
        <ecNumber evidence="2">1.1.1.270</ecNumber>
    </recommendedName>
</protein>
<evidence type="ECO:0000256" key="3">
    <source>
        <dbReference type="SAM" id="Phobius"/>
    </source>
</evidence>
<evidence type="ECO:0000313" key="5">
    <source>
        <dbReference type="Proteomes" id="UP001408356"/>
    </source>
</evidence>
<dbReference type="Proteomes" id="UP001408356">
    <property type="component" value="Unassembled WGS sequence"/>
</dbReference>
<accession>A0ABR2UMP5</accession>
<dbReference type="InterPro" id="IPR051593">
    <property type="entry name" value="Ergosterol_Biosynth_ERG27"/>
</dbReference>
<dbReference type="InterPro" id="IPR036291">
    <property type="entry name" value="NAD(P)-bd_dom_sf"/>
</dbReference>
<keyword evidence="5" id="KW-1185">Reference proteome</keyword>
<dbReference type="EC" id="1.1.1.270" evidence="2"/>
<evidence type="ECO:0000256" key="2">
    <source>
        <dbReference type="ARBA" id="ARBA00023621"/>
    </source>
</evidence>
<keyword evidence="3" id="KW-0472">Membrane</keyword>
<dbReference type="PANTHER" id="PTHR43647:SF4">
    <property type="entry name" value="KETOREDUCTASE (KR) DOMAIN-CONTAINING PROTEIN"/>
    <property type="match status" value="1"/>
</dbReference>
<name>A0ABR2UMP5_9PEZI</name>
<dbReference type="SUPFAM" id="SSF51735">
    <property type="entry name" value="NAD(P)-binding Rossmann-fold domains"/>
    <property type="match status" value="1"/>
</dbReference>
<dbReference type="Gene3D" id="3.40.50.720">
    <property type="entry name" value="NAD(P)-binding Rossmann-like Domain"/>
    <property type="match status" value="1"/>
</dbReference>
<organism evidence="4 5">
    <name type="scientific">Seiridium unicorne</name>
    <dbReference type="NCBI Taxonomy" id="138068"/>
    <lineage>
        <taxon>Eukaryota</taxon>
        <taxon>Fungi</taxon>
        <taxon>Dikarya</taxon>
        <taxon>Ascomycota</taxon>
        <taxon>Pezizomycotina</taxon>
        <taxon>Sordariomycetes</taxon>
        <taxon>Xylariomycetidae</taxon>
        <taxon>Amphisphaeriales</taxon>
        <taxon>Sporocadaceae</taxon>
        <taxon>Seiridium</taxon>
    </lineage>
</organism>
<comment type="pathway">
    <text evidence="1">Steroid biosynthesis; zymosterol biosynthesis; zymosterol from lanosterol: step 5/6.</text>
</comment>
<dbReference type="EMBL" id="JARVKF010000413">
    <property type="protein sequence ID" value="KAK9415716.1"/>
    <property type="molecule type" value="Genomic_DNA"/>
</dbReference>
<reference evidence="4 5" key="1">
    <citation type="journal article" date="2024" name="J. Plant Pathol.">
        <title>Sequence and assembly of the genome of Seiridium unicorne, isolate CBS 538.82, causal agent of cypress canker disease.</title>
        <authorList>
            <person name="Scali E."/>
            <person name="Rocca G.D."/>
            <person name="Danti R."/>
            <person name="Garbelotto M."/>
            <person name="Barberini S."/>
            <person name="Baroncelli R."/>
            <person name="Emiliani G."/>
        </authorList>
    </citation>
    <scope>NUCLEOTIDE SEQUENCE [LARGE SCALE GENOMIC DNA]</scope>
    <source>
        <strain evidence="4 5">BM-138-508</strain>
    </source>
</reference>
<evidence type="ECO:0000256" key="1">
    <source>
        <dbReference type="ARBA" id="ARBA00023589"/>
    </source>
</evidence>
<feature type="transmembrane region" description="Helical" evidence="3">
    <location>
        <begin position="263"/>
        <end position="280"/>
    </location>
</feature>
<keyword evidence="3" id="KW-0812">Transmembrane</keyword>
<dbReference type="InterPro" id="IPR002347">
    <property type="entry name" value="SDR_fam"/>
</dbReference>
<proteinExistence type="predicted"/>